<keyword evidence="5 8" id="KW-1133">Transmembrane helix</keyword>
<evidence type="ECO:0000313" key="9">
    <source>
        <dbReference type="EMBL" id="MBX0297304.1"/>
    </source>
</evidence>
<sequence length="539" mass="56827">MVRRHRHQRHARAAGRAGRRPRGDPPAHRIRSAGATRVVAGGGSVSLFKGQEELDLTEGGVVKPLLFLSLPIVVTNLMQTAYNLADTFWLGQYSTEALAAVSFAFPMVFLLISLGMGLSVAGSVLVAQHTGADETEEAEYAASQTFTFAFLASALLGGLGYLVVRPFLAFLGASSDVLPGATAYMEVVALGLPFMFGFFVFISLMRGAGDTLTPMFVMFGTVVVNVVLDPFLINGWTLLENAPLVGTVAFPELGIQGAAIATVFSRSLAMVVGVAIMLSGSRGIQIHLRDMVPDTQYLRKILQIGIPASVEGTGRALSINALLLVVGLFSTSVVAAFGIGTRVFSVVFLPAIAVARGVETMTGQNIGAGKYDRAATANYVAAKFLFAVLGAAGVLVFFVPEPIVAAFTDDAAVLAHGTTFLRYVALSFGFIGIMRAFSGGFRGAGKTLYAAAISVLTLAVVRLPIAWVASRGAVPTDLWFLARPDPRGIWIAFFVSNVVGALVAWAWFSRETWREGGVRGTPGSDGFDAEDGETPASGD</sequence>
<dbReference type="InterPro" id="IPR002528">
    <property type="entry name" value="MATE_fam"/>
</dbReference>
<dbReference type="CDD" id="cd13142">
    <property type="entry name" value="MATE_like_12"/>
    <property type="match status" value="1"/>
</dbReference>
<comment type="subcellular location">
    <subcellularLocation>
        <location evidence="1">Cell membrane</location>
        <topology evidence="1">Multi-pass membrane protein</topology>
    </subcellularLocation>
</comment>
<protein>
    <submittedName>
        <fullName evidence="9">MATE family efflux transporter</fullName>
    </submittedName>
</protein>
<feature type="transmembrane region" description="Helical" evidence="8">
    <location>
        <begin position="253"/>
        <end position="279"/>
    </location>
</feature>
<feature type="region of interest" description="Disordered" evidence="7">
    <location>
        <begin position="516"/>
        <end position="539"/>
    </location>
</feature>
<organism evidence="9 10">
    <name type="scientific">Haloarcula nitratireducens</name>
    <dbReference type="NCBI Taxonomy" id="2487749"/>
    <lineage>
        <taxon>Archaea</taxon>
        <taxon>Methanobacteriati</taxon>
        <taxon>Methanobacteriota</taxon>
        <taxon>Stenosarchaea group</taxon>
        <taxon>Halobacteria</taxon>
        <taxon>Halobacteriales</taxon>
        <taxon>Haloarculaceae</taxon>
        <taxon>Haloarcula</taxon>
    </lineage>
</organism>
<keyword evidence="6 8" id="KW-0472">Membrane</keyword>
<evidence type="ECO:0000256" key="3">
    <source>
        <dbReference type="ARBA" id="ARBA00022475"/>
    </source>
</evidence>
<dbReference type="GO" id="GO:0005886">
    <property type="term" value="C:plasma membrane"/>
    <property type="evidence" value="ECO:0007669"/>
    <property type="project" value="UniProtKB-SubCell"/>
</dbReference>
<keyword evidence="2" id="KW-0813">Transport</keyword>
<evidence type="ECO:0000256" key="6">
    <source>
        <dbReference type="ARBA" id="ARBA00023136"/>
    </source>
</evidence>
<evidence type="ECO:0000256" key="8">
    <source>
        <dbReference type="SAM" id="Phobius"/>
    </source>
</evidence>
<evidence type="ECO:0000256" key="1">
    <source>
        <dbReference type="ARBA" id="ARBA00004651"/>
    </source>
</evidence>
<evidence type="ECO:0000256" key="4">
    <source>
        <dbReference type="ARBA" id="ARBA00022692"/>
    </source>
</evidence>
<feature type="transmembrane region" description="Helical" evidence="8">
    <location>
        <begin position="420"/>
        <end position="437"/>
    </location>
</feature>
<dbReference type="NCBIfam" id="TIGR00797">
    <property type="entry name" value="matE"/>
    <property type="match status" value="1"/>
</dbReference>
<dbReference type="PANTHER" id="PTHR43549">
    <property type="entry name" value="MULTIDRUG RESISTANCE PROTEIN YPNP-RELATED"/>
    <property type="match status" value="1"/>
</dbReference>
<feature type="transmembrane region" description="Helical" evidence="8">
    <location>
        <begin position="184"/>
        <end position="204"/>
    </location>
</feature>
<keyword evidence="10" id="KW-1185">Reference proteome</keyword>
<gene>
    <name evidence="9" type="ORF">EGH23_20715</name>
</gene>
<feature type="region of interest" description="Disordered" evidence="7">
    <location>
        <begin position="1"/>
        <end position="29"/>
    </location>
</feature>
<keyword evidence="3" id="KW-1003">Cell membrane</keyword>
<dbReference type="Proteomes" id="UP001430455">
    <property type="component" value="Unassembled WGS sequence"/>
</dbReference>
<feature type="transmembrane region" description="Helical" evidence="8">
    <location>
        <begin position="489"/>
        <end position="508"/>
    </location>
</feature>
<feature type="transmembrane region" description="Helical" evidence="8">
    <location>
        <begin position="449"/>
        <end position="469"/>
    </location>
</feature>
<comment type="caution">
    <text evidence="9">The sequence shown here is derived from an EMBL/GenBank/DDBJ whole genome shotgun (WGS) entry which is preliminary data.</text>
</comment>
<proteinExistence type="predicted"/>
<evidence type="ECO:0000256" key="7">
    <source>
        <dbReference type="SAM" id="MobiDB-lite"/>
    </source>
</evidence>
<feature type="compositionally biased region" description="Basic residues" evidence="7">
    <location>
        <begin position="1"/>
        <end position="20"/>
    </location>
</feature>
<feature type="transmembrane region" description="Helical" evidence="8">
    <location>
        <begin position="97"/>
        <end position="126"/>
    </location>
</feature>
<feature type="transmembrane region" description="Helical" evidence="8">
    <location>
        <begin position="65"/>
        <end position="85"/>
    </location>
</feature>
<dbReference type="InterPro" id="IPR052031">
    <property type="entry name" value="Membrane_Transporter-Flippase"/>
</dbReference>
<feature type="transmembrane region" description="Helical" evidence="8">
    <location>
        <begin position="216"/>
        <end position="233"/>
    </location>
</feature>
<dbReference type="EMBL" id="RKLT01000017">
    <property type="protein sequence ID" value="MBX0297304.1"/>
    <property type="molecule type" value="Genomic_DNA"/>
</dbReference>
<dbReference type="GO" id="GO:0042910">
    <property type="term" value="F:xenobiotic transmembrane transporter activity"/>
    <property type="evidence" value="ECO:0007669"/>
    <property type="project" value="InterPro"/>
</dbReference>
<feature type="transmembrane region" description="Helical" evidence="8">
    <location>
        <begin position="343"/>
        <end position="359"/>
    </location>
</feature>
<dbReference type="GO" id="GO:0015297">
    <property type="term" value="F:antiporter activity"/>
    <property type="evidence" value="ECO:0007669"/>
    <property type="project" value="InterPro"/>
</dbReference>
<feature type="transmembrane region" description="Helical" evidence="8">
    <location>
        <begin position="146"/>
        <end position="164"/>
    </location>
</feature>
<evidence type="ECO:0000256" key="2">
    <source>
        <dbReference type="ARBA" id="ARBA00022448"/>
    </source>
</evidence>
<dbReference type="Pfam" id="PF01554">
    <property type="entry name" value="MatE"/>
    <property type="match status" value="2"/>
</dbReference>
<reference evidence="9 10" key="1">
    <citation type="submission" date="2021-06" db="EMBL/GenBank/DDBJ databases">
        <title>Halomicroarcula sp. a new haloarchaeum isolated from saline soil.</title>
        <authorList>
            <person name="Duran-Viseras A."/>
            <person name="Sanchez-Porro C."/>
            <person name="Ventosa A."/>
        </authorList>
    </citation>
    <scope>NUCLEOTIDE SEQUENCE [LARGE SCALE GENOMIC DNA]</scope>
    <source>
        <strain evidence="9 10">F27</strain>
    </source>
</reference>
<evidence type="ECO:0000256" key="5">
    <source>
        <dbReference type="ARBA" id="ARBA00022989"/>
    </source>
</evidence>
<accession>A0AAW4PH90</accession>
<dbReference type="AlphaFoldDB" id="A0AAW4PH90"/>
<feature type="transmembrane region" description="Helical" evidence="8">
    <location>
        <begin position="380"/>
        <end position="400"/>
    </location>
</feature>
<name>A0AAW4PH90_9EURY</name>
<dbReference type="PANTHER" id="PTHR43549:SF2">
    <property type="entry name" value="MULTIDRUG RESISTANCE PROTEIN NORM-RELATED"/>
    <property type="match status" value="1"/>
</dbReference>
<keyword evidence="4 8" id="KW-0812">Transmembrane</keyword>
<evidence type="ECO:0000313" key="10">
    <source>
        <dbReference type="Proteomes" id="UP001430455"/>
    </source>
</evidence>